<evidence type="ECO:0000313" key="1">
    <source>
        <dbReference type="EMBL" id="NEZ47807.1"/>
    </source>
</evidence>
<dbReference type="EMBL" id="SXDP01000013">
    <property type="protein sequence ID" value="NEZ47807.1"/>
    <property type="molecule type" value="Genomic_DNA"/>
</dbReference>
<protein>
    <submittedName>
        <fullName evidence="1">Helix-turn-helix domain-containing protein</fullName>
    </submittedName>
</protein>
<reference evidence="1 2" key="1">
    <citation type="submission" date="2019-04" db="EMBL/GenBank/DDBJ databases">
        <title>Genome sequencing of Clostridium botulinum Groups I-IV and Clostridium butyricum.</title>
        <authorList>
            <person name="Brunt J."/>
            <person name="Van Vliet A.H.M."/>
            <person name="Stringer S.C."/>
            <person name="Carter A.T."/>
            <person name="Peck M.W."/>
        </authorList>
    </citation>
    <scope>NUCLEOTIDE SEQUENCE [LARGE SCALE GENOMIC DNA]</scope>
    <source>
        <strain evidence="1 2">IFR 18/094</strain>
    </source>
</reference>
<keyword evidence="2" id="KW-1185">Reference proteome</keyword>
<dbReference type="RefSeq" id="WP_163249698.1">
    <property type="nucleotide sequence ID" value="NZ_SXDP01000013.1"/>
</dbReference>
<dbReference type="InterPro" id="IPR036388">
    <property type="entry name" value="WH-like_DNA-bd_sf"/>
</dbReference>
<sequence>MDVNEGVFLDGLETNYFQVSNYIFDLEFIVMADKRIITKNFYGKGKHKYEIITEERGLNAAEKIVFIYLCRCANNGKTAFPSYKNIANNCSISLESARQAINVLADNKFILKKHRGYMEDKELQRTKNYSNIYKINNYIERLKHKEN</sequence>
<name>A0A6M0RDB8_9CLOT</name>
<dbReference type="Gene3D" id="1.10.10.10">
    <property type="entry name" value="Winged helix-like DNA-binding domain superfamily/Winged helix DNA-binding domain"/>
    <property type="match status" value="1"/>
</dbReference>
<gene>
    <name evidence="1" type="ORF">FDF74_11505</name>
</gene>
<dbReference type="Proteomes" id="UP000473885">
    <property type="component" value="Unassembled WGS sequence"/>
</dbReference>
<comment type="caution">
    <text evidence="1">The sequence shown here is derived from an EMBL/GenBank/DDBJ whole genome shotgun (WGS) entry which is preliminary data.</text>
</comment>
<evidence type="ECO:0000313" key="2">
    <source>
        <dbReference type="Proteomes" id="UP000473885"/>
    </source>
</evidence>
<organism evidence="1 2">
    <name type="scientific">Clostridium niameyense</name>
    <dbReference type="NCBI Taxonomy" id="1622073"/>
    <lineage>
        <taxon>Bacteria</taxon>
        <taxon>Bacillati</taxon>
        <taxon>Bacillota</taxon>
        <taxon>Clostridia</taxon>
        <taxon>Eubacteriales</taxon>
        <taxon>Clostridiaceae</taxon>
        <taxon>Clostridium</taxon>
    </lineage>
</organism>
<proteinExistence type="predicted"/>
<dbReference type="Pfam" id="PF13730">
    <property type="entry name" value="HTH_36"/>
    <property type="match status" value="1"/>
</dbReference>
<accession>A0A6M0RDB8</accession>
<dbReference type="AlphaFoldDB" id="A0A6M0RDB8"/>